<evidence type="ECO:0000256" key="1">
    <source>
        <dbReference type="ARBA" id="ARBA00023002"/>
    </source>
</evidence>
<dbReference type="Gene3D" id="3.40.50.720">
    <property type="entry name" value="NAD(P)-binding Rossmann-like Domain"/>
    <property type="match status" value="1"/>
</dbReference>
<evidence type="ECO:0000313" key="2">
    <source>
        <dbReference type="EMBL" id="KAF2230352.1"/>
    </source>
</evidence>
<dbReference type="InterPro" id="IPR036291">
    <property type="entry name" value="NAD(P)-bd_dom_sf"/>
</dbReference>
<dbReference type="PANTHER" id="PTHR43157:SF31">
    <property type="entry name" value="PHOSPHATIDYLINOSITOL-GLYCAN BIOSYNTHESIS CLASS F PROTEIN"/>
    <property type="match status" value="1"/>
</dbReference>
<dbReference type="InterPro" id="IPR002347">
    <property type="entry name" value="SDR_fam"/>
</dbReference>
<dbReference type="Proteomes" id="UP000800092">
    <property type="component" value="Unassembled WGS sequence"/>
</dbReference>
<gene>
    <name evidence="2" type="ORF">EV356DRAFT_509175</name>
</gene>
<sequence>MSGFQFWVDLFKNQWFTTIPYPTTDFSGQTIIVTGANVGLGLEAARHFVRLHATKVILACRSTSKGEDAKRDIEASTQRPDTCEVWPLDLSSYESVKAFAARATRELARIDIVLESAGVATGSFALVEGNESTLTTNVVSTYLLALLLLPKLKSVGQKYNVRPTVTIVTSDTHVQPAFEERKAPQGKIFEALNTEKGANMGERYPLSKLLEILAGREIVRRHPQPYPVVLNLVNPGFCHSSLMREMHLVGLVMKYIFGARSTEQGSRTYVQAVAMGPESHGKYMSNARIEDPSAFVRSEDGAETGRR</sequence>
<dbReference type="SUPFAM" id="SSF51735">
    <property type="entry name" value="NAD(P)-binding Rossmann-fold domains"/>
    <property type="match status" value="1"/>
</dbReference>
<dbReference type="PANTHER" id="PTHR43157">
    <property type="entry name" value="PHOSPHATIDYLINOSITOL-GLYCAN BIOSYNTHESIS CLASS F PROTEIN-RELATED"/>
    <property type="match status" value="1"/>
</dbReference>
<accession>A0A6A6GXA0</accession>
<dbReference type="GO" id="GO:0016491">
    <property type="term" value="F:oxidoreductase activity"/>
    <property type="evidence" value="ECO:0007669"/>
    <property type="project" value="UniProtKB-KW"/>
</dbReference>
<dbReference type="OrthoDB" id="542013at2759"/>
<name>A0A6A6GXA0_VIRVR</name>
<keyword evidence="1" id="KW-0560">Oxidoreductase</keyword>
<keyword evidence="3" id="KW-1185">Reference proteome</keyword>
<protein>
    <submittedName>
        <fullName evidence="2">Short-chain dehydrogenase/reductase-like protein</fullName>
    </submittedName>
</protein>
<organism evidence="2 3">
    <name type="scientific">Viridothelium virens</name>
    <name type="common">Speckled blister lichen</name>
    <name type="synonym">Trypethelium virens</name>
    <dbReference type="NCBI Taxonomy" id="1048519"/>
    <lineage>
        <taxon>Eukaryota</taxon>
        <taxon>Fungi</taxon>
        <taxon>Dikarya</taxon>
        <taxon>Ascomycota</taxon>
        <taxon>Pezizomycotina</taxon>
        <taxon>Dothideomycetes</taxon>
        <taxon>Dothideomycetes incertae sedis</taxon>
        <taxon>Trypetheliales</taxon>
        <taxon>Trypetheliaceae</taxon>
        <taxon>Viridothelium</taxon>
    </lineage>
</organism>
<dbReference type="EMBL" id="ML991843">
    <property type="protein sequence ID" value="KAF2230352.1"/>
    <property type="molecule type" value="Genomic_DNA"/>
</dbReference>
<reference evidence="2" key="1">
    <citation type="journal article" date="2020" name="Stud. Mycol.">
        <title>101 Dothideomycetes genomes: a test case for predicting lifestyles and emergence of pathogens.</title>
        <authorList>
            <person name="Haridas S."/>
            <person name="Albert R."/>
            <person name="Binder M."/>
            <person name="Bloem J."/>
            <person name="Labutti K."/>
            <person name="Salamov A."/>
            <person name="Andreopoulos B."/>
            <person name="Baker S."/>
            <person name="Barry K."/>
            <person name="Bills G."/>
            <person name="Bluhm B."/>
            <person name="Cannon C."/>
            <person name="Castanera R."/>
            <person name="Culley D."/>
            <person name="Daum C."/>
            <person name="Ezra D."/>
            <person name="Gonzalez J."/>
            <person name="Henrissat B."/>
            <person name="Kuo A."/>
            <person name="Liang C."/>
            <person name="Lipzen A."/>
            <person name="Lutzoni F."/>
            <person name="Magnuson J."/>
            <person name="Mondo S."/>
            <person name="Nolan M."/>
            <person name="Ohm R."/>
            <person name="Pangilinan J."/>
            <person name="Park H.-J."/>
            <person name="Ramirez L."/>
            <person name="Alfaro M."/>
            <person name="Sun H."/>
            <person name="Tritt A."/>
            <person name="Yoshinaga Y."/>
            <person name="Zwiers L.-H."/>
            <person name="Turgeon B."/>
            <person name="Goodwin S."/>
            <person name="Spatafora J."/>
            <person name="Crous P."/>
            <person name="Grigoriev I."/>
        </authorList>
    </citation>
    <scope>NUCLEOTIDE SEQUENCE</scope>
    <source>
        <strain evidence="2">Tuck. ex Michener</strain>
    </source>
</reference>
<dbReference type="PRINTS" id="PR00081">
    <property type="entry name" value="GDHRDH"/>
</dbReference>
<dbReference type="Pfam" id="PF00106">
    <property type="entry name" value="adh_short"/>
    <property type="match status" value="1"/>
</dbReference>
<dbReference type="AlphaFoldDB" id="A0A6A6GXA0"/>
<evidence type="ECO:0000313" key="3">
    <source>
        <dbReference type="Proteomes" id="UP000800092"/>
    </source>
</evidence>
<feature type="non-terminal residue" evidence="2">
    <location>
        <position position="307"/>
    </location>
</feature>
<proteinExistence type="predicted"/>